<feature type="region of interest" description="Disordered" evidence="1">
    <location>
        <begin position="92"/>
        <end position="117"/>
    </location>
</feature>
<protein>
    <submittedName>
        <fullName evidence="3">Uncharacterized protein</fullName>
    </submittedName>
</protein>
<name>A0A914Z3D6_9BILA</name>
<reference evidence="3" key="1">
    <citation type="submission" date="2022-11" db="UniProtKB">
        <authorList>
            <consortium name="WormBaseParasite"/>
        </authorList>
    </citation>
    <scope>IDENTIFICATION</scope>
</reference>
<accession>A0A914Z3D6</accession>
<dbReference type="WBParaSite" id="PSU_v2.g7211.t1">
    <property type="protein sequence ID" value="PSU_v2.g7211.t1"/>
    <property type="gene ID" value="PSU_v2.g7211"/>
</dbReference>
<evidence type="ECO:0000313" key="3">
    <source>
        <dbReference type="WBParaSite" id="PSU_v2.g7211.t1"/>
    </source>
</evidence>
<evidence type="ECO:0000313" key="2">
    <source>
        <dbReference type="Proteomes" id="UP000887577"/>
    </source>
</evidence>
<feature type="region of interest" description="Disordered" evidence="1">
    <location>
        <begin position="1"/>
        <end position="24"/>
    </location>
</feature>
<keyword evidence="2" id="KW-1185">Reference proteome</keyword>
<evidence type="ECO:0000256" key="1">
    <source>
        <dbReference type="SAM" id="MobiDB-lite"/>
    </source>
</evidence>
<proteinExistence type="predicted"/>
<sequence length="117" mass="12944">MFRSGETDMTRLTGDFIDSPPNPPYSVAKRSIGIQLSVQSTPRTARSPARISSTNSLEDFEYDYYDPVVPGSLLRPYLVSDIDIDSIVNRETSGWLTSPPTTDVVQKNDVTTQVDSV</sequence>
<dbReference type="Proteomes" id="UP000887577">
    <property type="component" value="Unplaced"/>
</dbReference>
<dbReference type="AlphaFoldDB" id="A0A914Z3D6"/>
<organism evidence="2 3">
    <name type="scientific">Panagrolaimus superbus</name>
    <dbReference type="NCBI Taxonomy" id="310955"/>
    <lineage>
        <taxon>Eukaryota</taxon>
        <taxon>Metazoa</taxon>
        <taxon>Ecdysozoa</taxon>
        <taxon>Nematoda</taxon>
        <taxon>Chromadorea</taxon>
        <taxon>Rhabditida</taxon>
        <taxon>Tylenchina</taxon>
        <taxon>Panagrolaimomorpha</taxon>
        <taxon>Panagrolaimoidea</taxon>
        <taxon>Panagrolaimidae</taxon>
        <taxon>Panagrolaimus</taxon>
    </lineage>
</organism>